<dbReference type="InterPro" id="IPR045518">
    <property type="entry name" value="2EXR"/>
</dbReference>
<protein>
    <recommendedName>
        <fullName evidence="1">2EXR domain-containing protein</fullName>
    </recommendedName>
</protein>
<dbReference type="EMBL" id="JAQIZZ010000007">
    <property type="protein sequence ID" value="KAJ5533341.1"/>
    <property type="molecule type" value="Genomic_DNA"/>
</dbReference>
<evidence type="ECO:0000313" key="3">
    <source>
        <dbReference type="Proteomes" id="UP001220324"/>
    </source>
</evidence>
<dbReference type="PANTHER" id="PTHR35910">
    <property type="entry name" value="2EXR DOMAIN-CONTAINING PROTEIN"/>
    <property type="match status" value="1"/>
</dbReference>
<dbReference type="Pfam" id="PF20150">
    <property type="entry name" value="2EXR"/>
    <property type="match status" value="1"/>
</dbReference>
<dbReference type="AlphaFoldDB" id="A0AAD6CTA5"/>
<dbReference type="PANTHER" id="PTHR35910:SF1">
    <property type="entry name" value="2EXR DOMAIN-CONTAINING PROTEIN"/>
    <property type="match status" value="1"/>
</dbReference>
<evidence type="ECO:0000313" key="2">
    <source>
        <dbReference type="EMBL" id="KAJ5533341.1"/>
    </source>
</evidence>
<dbReference type="Proteomes" id="UP001220324">
    <property type="component" value="Unassembled WGS sequence"/>
</dbReference>
<proteinExistence type="predicted"/>
<evidence type="ECO:0000259" key="1">
    <source>
        <dbReference type="Pfam" id="PF20150"/>
    </source>
</evidence>
<organism evidence="2 3">
    <name type="scientific">Penicillium frequentans</name>
    <dbReference type="NCBI Taxonomy" id="3151616"/>
    <lineage>
        <taxon>Eukaryota</taxon>
        <taxon>Fungi</taxon>
        <taxon>Dikarya</taxon>
        <taxon>Ascomycota</taxon>
        <taxon>Pezizomycotina</taxon>
        <taxon>Eurotiomycetes</taxon>
        <taxon>Eurotiomycetidae</taxon>
        <taxon>Eurotiales</taxon>
        <taxon>Aspergillaceae</taxon>
        <taxon>Penicillium</taxon>
    </lineage>
</organism>
<accession>A0AAD6CTA5</accession>
<sequence length="275" mass="31583">MTNDPQFHLFDQLPTELRLAVWRECLSHRVVELDYAWDEGAYLVILPTPCELRKTTKINRRPPIISWVCRESRLIAFEASHCLDMDSEPHLNTRWSSDLRLKKLRINPSRDAIHLNWTPCYEPSYQYSGSALDCLAWNAASLKGRGSLMFDYLDNAFDGEAPIEDRIEALQRLKNGAVVMRIIVVHTTFEKAMKSGLFGLLGDAPIQLVDISDEVRIGALMDFAERCESEIKGSIIKKQDFHRDSVESVKTILKGKLSKHFLPKEPRHYLTYIPP</sequence>
<gene>
    <name evidence="2" type="ORF">N7494_009893</name>
</gene>
<reference evidence="2 3" key="1">
    <citation type="journal article" date="2023" name="IMA Fungus">
        <title>Comparative genomic study of the Penicillium genus elucidates a diverse pangenome and 15 lateral gene transfer events.</title>
        <authorList>
            <person name="Petersen C."/>
            <person name="Sorensen T."/>
            <person name="Nielsen M.R."/>
            <person name="Sondergaard T.E."/>
            <person name="Sorensen J.L."/>
            <person name="Fitzpatrick D.A."/>
            <person name="Frisvad J.C."/>
            <person name="Nielsen K.L."/>
        </authorList>
    </citation>
    <scope>NUCLEOTIDE SEQUENCE [LARGE SCALE GENOMIC DNA]</scope>
    <source>
        <strain evidence="2 3">IBT 35679</strain>
    </source>
</reference>
<feature type="domain" description="2EXR" evidence="1">
    <location>
        <begin position="7"/>
        <end position="113"/>
    </location>
</feature>
<name>A0AAD6CTA5_9EURO</name>
<comment type="caution">
    <text evidence="2">The sequence shown here is derived from an EMBL/GenBank/DDBJ whole genome shotgun (WGS) entry which is preliminary data.</text>
</comment>
<keyword evidence="3" id="KW-1185">Reference proteome</keyword>